<dbReference type="PANTHER" id="PTHR11709:SF394">
    <property type="entry name" value="FI03373P-RELATED"/>
    <property type="match status" value="1"/>
</dbReference>
<keyword evidence="4" id="KW-0472">Membrane</keyword>
<keyword evidence="8" id="KW-1185">Reference proteome</keyword>
<dbReference type="RefSeq" id="WP_215580225.1">
    <property type="nucleotide sequence ID" value="NZ_CP073754.1"/>
</dbReference>
<gene>
    <name evidence="7" type="ORF">KEF85_10370</name>
</gene>
<organism evidence="7 8">
    <name type="scientific">Methylomonas paludis</name>
    <dbReference type="NCBI Taxonomy" id="1173101"/>
    <lineage>
        <taxon>Bacteria</taxon>
        <taxon>Pseudomonadati</taxon>
        <taxon>Pseudomonadota</taxon>
        <taxon>Gammaproteobacteria</taxon>
        <taxon>Methylococcales</taxon>
        <taxon>Methylococcaceae</taxon>
        <taxon>Methylomonas</taxon>
    </lineage>
</organism>
<evidence type="ECO:0000313" key="7">
    <source>
        <dbReference type="EMBL" id="QWF69777.1"/>
    </source>
</evidence>
<dbReference type="InterPro" id="IPR011706">
    <property type="entry name" value="Cu-oxidase_C"/>
</dbReference>
<dbReference type="SUPFAM" id="SSF49503">
    <property type="entry name" value="Cupredoxins"/>
    <property type="match status" value="2"/>
</dbReference>
<dbReference type="GO" id="GO:0016491">
    <property type="term" value="F:oxidoreductase activity"/>
    <property type="evidence" value="ECO:0007669"/>
    <property type="project" value="UniProtKB-KW"/>
</dbReference>
<feature type="transmembrane region" description="Helical" evidence="4">
    <location>
        <begin position="537"/>
        <end position="555"/>
    </location>
</feature>
<dbReference type="InterPro" id="IPR008972">
    <property type="entry name" value="Cupredoxin"/>
</dbReference>
<evidence type="ECO:0000259" key="5">
    <source>
        <dbReference type="Pfam" id="PF07731"/>
    </source>
</evidence>
<evidence type="ECO:0000256" key="4">
    <source>
        <dbReference type="SAM" id="Phobius"/>
    </source>
</evidence>
<dbReference type="InterPro" id="IPR045087">
    <property type="entry name" value="Cu-oxidase_fam"/>
</dbReference>
<dbReference type="Pfam" id="PF07732">
    <property type="entry name" value="Cu-oxidase_3"/>
    <property type="match status" value="1"/>
</dbReference>
<name>A0A975ML31_9GAMM</name>
<accession>A0A975ML31</accession>
<keyword evidence="2" id="KW-0560">Oxidoreductase</keyword>
<protein>
    <submittedName>
        <fullName evidence="7">Multicopper oxidase domain-containing protein</fullName>
    </submittedName>
</protein>
<keyword evidence="3" id="KW-0186">Copper</keyword>
<dbReference type="EMBL" id="CP073754">
    <property type="protein sequence ID" value="QWF69777.1"/>
    <property type="molecule type" value="Genomic_DNA"/>
</dbReference>
<proteinExistence type="predicted"/>
<keyword evidence="4" id="KW-1133">Transmembrane helix</keyword>
<keyword evidence="4" id="KW-0812">Transmembrane</keyword>
<dbReference type="Proteomes" id="UP000676649">
    <property type="component" value="Chromosome"/>
</dbReference>
<feature type="domain" description="Plastocyanin-like" evidence="5">
    <location>
        <begin position="346"/>
        <end position="461"/>
    </location>
</feature>
<dbReference type="PROSITE" id="PS00080">
    <property type="entry name" value="MULTICOPPER_OXIDASE2"/>
    <property type="match status" value="1"/>
</dbReference>
<dbReference type="PANTHER" id="PTHR11709">
    <property type="entry name" value="MULTI-COPPER OXIDASE"/>
    <property type="match status" value="1"/>
</dbReference>
<keyword evidence="1" id="KW-0479">Metal-binding</keyword>
<sequence length="572" mass="63587">MWDLQCGAEQNSYSLNSAQLQLLCSGLLILVASTVQAVTPLPPAKKVGIGQSEPFCNSGSPPEWREAGNLDGVNYQESRLCNPDNPADIAAFVKGTNNISMETLMATNLAPDAVTMSDDMDGDGDPDRIVIKLEIMEINGHSPDTPENVTTFDIAPGIQPAFWVFVPKMRDMSTKGFGSPEANALLRLPSPTIRIEQGDTVWLELENTHYFPHAIHLHGVDHPFKDRSGEGNDGVGQTSGMDIMPGQSKTYVINSRQPGTMYYHCHVQSHTHIAMGMAGLFVIEENRPNNWVQTFNIGDGQVRHPSVAVLEKYAREYDLHFQSFDKELHEIPQSANDPRLIAQAMNQEYDITEASDDYFVLNGRAFPYTLRESLIVVDKDERIKLRVLNGHSESMALHIHGHKATETHYDGVEQNPVAQVTRDVYALAPAQRVDLELNTHDDGLHSYGSGLWLFHDHVETAFTTNGIGDGGNISMVAYREYLDPQGMPKTLGMDLTPFFTKEYWARQYPVWQDWDQGSFNQPESMPSNQLKAAQPQTAGGFSLGLILGSLVYLGIMQRNRVIAMLTSLKSHF</sequence>
<evidence type="ECO:0000313" key="8">
    <source>
        <dbReference type="Proteomes" id="UP000676649"/>
    </source>
</evidence>
<dbReference type="KEGG" id="mpad:KEF85_10370"/>
<reference evidence="7" key="1">
    <citation type="submission" date="2021-04" db="EMBL/GenBank/DDBJ databases">
        <title>Draft genome sequence data of methanotrophic Methylovulum sp. strain S1L and Methylomonas sp. strain S2AM isolated from boreal lake water columns.</title>
        <authorList>
            <person name="Rissanen A.J."/>
            <person name="Mangayil R."/>
            <person name="Svenning M.M."/>
            <person name="Khanongnuch R."/>
        </authorList>
    </citation>
    <scope>NUCLEOTIDE SEQUENCE</scope>
    <source>
        <strain evidence="7">S2AM</strain>
    </source>
</reference>
<dbReference type="InterPro" id="IPR002355">
    <property type="entry name" value="Cu_oxidase_Cu_BS"/>
</dbReference>
<dbReference type="GO" id="GO:0005507">
    <property type="term" value="F:copper ion binding"/>
    <property type="evidence" value="ECO:0007669"/>
    <property type="project" value="InterPro"/>
</dbReference>
<dbReference type="InterPro" id="IPR011707">
    <property type="entry name" value="Cu-oxidase-like_N"/>
</dbReference>
<evidence type="ECO:0000256" key="3">
    <source>
        <dbReference type="ARBA" id="ARBA00023008"/>
    </source>
</evidence>
<dbReference type="Gene3D" id="2.60.40.420">
    <property type="entry name" value="Cupredoxins - blue copper proteins"/>
    <property type="match status" value="1"/>
</dbReference>
<dbReference type="Pfam" id="PF07731">
    <property type="entry name" value="Cu-oxidase_2"/>
    <property type="match status" value="1"/>
</dbReference>
<evidence type="ECO:0000256" key="2">
    <source>
        <dbReference type="ARBA" id="ARBA00023002"/>
    </source>
</evidence>
<evidence type="ECO:0000259" key="6">
    <source>
        <dbReference type="Pfam" id="PF07732"/>
    </source>
</evidence>
<dbReference type="AlphaFoldDB" id="A0A975ML31"/>
<evidence type="ECO:0000256" key="1">
    <source>
        <dbReference type="ARBA" id="ARBA00022723"/>
    </source>
</evidence>
<feature type="domain" description="Plastocyanin-like" evidence="6">
    <location>
        <begin position="188"/>
        <end position="286"/>
    </location>
</feature>